<feature type="transmembrane region" description="Helical" evidence="9">
    <location>
        <begin position="12"/>
        <end position="32"/>
    </location>
</feature>
<sequence length="181" mass="19729">MNAAERALDLLSRSLMVLASLAILGMMVQVVIDVALRNIWHSTLAGTEEVVSAYYMIGCAFLPLAWVQRERGHVIIELFTSWLPERSTAFLDGVVMAVVGAGLLVFTVATFDKALAMTADNEIMIGTIDVTVWPSRWMLPIGIGAMALCMILQSVQEFGRAFGLLPPRPRPAALAEDIEPI</sequence>
<evidence type="ECO:0000256" key="4">
    <source>
        <dbReference type="ARBA" id="ARBA00022519"/>
    </source>
</evidence>
<keyword evidence="6 9" id="KW-1133">Transmembrane helix</keyword>
<dbReference type="RefSeq" id="WP_180285779.1">
    <property type="nucleotide sequence ID" value="NZ_JABFDB010000033.1"/>
</dbReference>
<protein>
    <recommendedName>
        <fullName evidence="9">TRAP transporter small permease protein</fullName>
    </recommendedName>
</protein>
<comment type="subunit">
    <text evidence="9">The complex comprises the extracytoplasmic solute receptor protein and the two transmembrane proteins.</text>
</comment>
<evidence type="ECO:0000256" key="3">
    <source>
        <dbReference type="ARBA" id="ARBA00022475"/>
    </source>
</evidence>
<dbReference type="PANTHER" id="PTHR35011">
    <property type="entry name" value="2,3-DIKETO-L-GULONATE TRAP TRANSPORTER SMALL PERMEASE PROTEIN YIAM"/>
    <property type="match status" value="1"/>
</dbReference>
<evidence type="ECO:0000256" key="9">
    <source>
        <dbReference type="RuleBase" id="RU369079"/>
    </source>
</evidence>
<feature type="domain" description="Tripartite ATP-independent periplasmic transporters DctQ component" evidence="10">
    <location>
        <begin position="26"/>
        <end position="158"/>
    </location>
</feature>
<evidence type="ECO:0000256" key="1">
    <source>
        <dbReference type="ARBA" id="ARBA00004429"/>
    </source>
</evidence>
<comment type="subcellular location">
    <subcellularLocation>
        <location evidence="1 9">Cell inner membrane</location>
        <topology evidence="1 9">Multi-pass membrane protein</topology>
    </subcellularLocation>
</comment>
<keyword evidence="4 9" id="KW-0997">Cell inner membrane</keyword>
<organism evidence="11 12">
    <name type="scientific">Azospirillum oleiclasticum</name>
    <dbReference type="NCBI Taxonomy" id="2735135"/>
    <lineage>
        <taxon>Bacteria</taxon>
        <taxon>Pseudomonadati</taxon>
        <taxon>Pseudomonadota</taxon>
        <taxon>Alphaproteobacteria</taxon>
        <taxon>Rhodospirillales</taxon>
        <taxon>Azospirillaceae</taxon>
        <taxon>Azospirillum</taxon>
    </lineage>
</organism>
<evidence type="ECO:0000256" key="6">
    <source>
        <dbReference type="ARBA" id="ARBA00022989"/>
    </source>
</evidence>
<keyword evidence="3" id="KW-1003">Cell membrane</keyword>
<feature type="transmembrane region" description="Helical" evidence="9">
    <location>
        <begin position="137"/>
        <end position="155"/>
    </location>
</feature>
<accession>A0ABX2TLP4</accession>
<dbReference type="InterPro" id="IPR055348">
    <property type="entry name" value="DctQ"/>
</dbReference>
<evidence type="ECO:0000256" key="5">
    <source>
        <dbReference type="ARBA" id="ARBA00022692"/>
    </source>
</evidence>
<comment type="caution">
    <text evidence="11">The sequence shown here is derived from an EMBL/GenBank/DDBJ whole genome shotgun (WGS) entry which is preliminary data.</text>
</comment>
<comment type="similarity">
    <text evidence="8 9">Belongs to the TRAP transporter small permease family.</text>
</comment>
<evidence type="ECO:0000259" key="10">
    <source>
        <dbReference type="Pfam" id="PF04290"/>
    </source>
</evidence>
<gene>
    <name evidence="11" type="ORF">HND93_30235</name>
</gene>
<evidence type="ECO:0000256" key="8">
    <source>
        <dbReference type="ARBA" id="ARBA00038436"/>
    </source>
</evidence>
<dbReference type="Proteomes" id="UP000584642">
    <property type="component" value="Unassembled WGS sequence"/>
</dbReference>
<dbReference type="EMBL" id="JABFDB010000033">
    <property type="protein sequence ID" value="NYZ24003.1"/>
    <property type="molecule type" value="Genomic_DNA"/>
</dbReference>
<feature type="transmembrane region" description="Helical" evidence="9">
    <location>
        <begin position="52"/>
        <end position="68"/>
    </location>
</feature>
<feature type="transmembrane region" description="Helical" evidence="9">
    <location>
        <begin position="89"/>
        <end position="111"/>
    </location>
</feature>
<reference evidence="11 12" key="1">
    <citation type="submission" date="2020-05" db="EMBL/GenBank/DDBJ databases">
        <title>Azospirillum oleiclasticum sp. nov, a nitrogen-fixing and heavy crude oil-emulsifying bacterium isolated from the crude oil of Yumen Oilfield.</title>
        <authorList>
            <person name="Wu D."/>
            <person name="Cai M."/>
            <person name="Zhang X."/>
        </authorList>
    </citation>
    <scope>NUCLEOTIDE SEQUENCE [LARGE SCALE GENOMIC DNA]</scope>
    <source>
        <strain evidence="11 12">ROY-1-1-2</strain>
    </source>
</reference>
<keyword evidence="2 9" id="KW-0813">Transport</keyword>
<dbReference type="Pfam" id="PF04290">
    <property type="entry name" value="DctQ"/>
    <property type="match status" value="1"/>
</dbReference>
<keyword evidence="7 9" id="KW-0472">Membrane</keyword>
<comment type="function">
    <text evidence="9">Part of the tripartite ATP-independent periplasmic (TRAP) transport system.</text>
</comment>
<proteinExistence type="inferred from homology"/>
<keyword evidence="5 9" id="KW-0812">Transmembrane</keyword>
<evidence type="ECO:0000256" key="2">
    <source>
        <dbReference type="ARBA" id="ARBA00022448"/>
    </source>
</evidence>
<evidence type="ECO:0000313" key="11">
    <source>
        <dbReference type="EMBL" id="NYZ24003.1"/>
    </source>
</evidence>
<evidence type="ECO:0000256" key="7">
    <source>
        <dbReference type="ARBA" id="ARBA00023136"/>
    </source>
</evidence>
<evidence type="ECO:0000313" key="12">
    <source>
        <dbReference type="Proteomes" id="UP000584642"/>
    </source>
</evidence>
<keyword evidence="12" id="KW-1185">Reference proteome</keyword>
<name>A0ABX2TLP4_9PROT</name>
<dbReference type="PANTHER" id="PTHR35011:SF10">
    <property type="entry name" value="TRAP TRANSPORTER SMALL PERMEASE PROTEIN"/>
    <property type="match status" value="1"/>
</dbReference>
<dbReference type="InterPro" id="IPR007387">
    <property type="entry name" value="TRAP_DctQ"/>
</dbReference>